<dbReference type="InterPro" id="IPR002678">
    <property type="entry name" value="DUF34/NIF3"/>
</dbReference>
<dbReference type="FunFam" id="3.40.1390.30:FF:000001">
    <property type="entry name" value="GTP cyclohydrolase 1 type 2"/>
    <property type="match status" value="1"/>
</dbReference>
<feature type="binding site" evidence="3">
    <location>
        <position position="318"/>
    </location>
    <ligand>
        <name>a divalent metal cation</name>
        <dbReference type="ChEBI" id="CHEBI:60240"/>
        <label>1</label>
    </ligand>
</feature>
<name>A0A0A9YGC8_LYGHE</name>
<feature type="binding site" evidence="3">
    <location>
        <position position="314"/>
    </location>
    <ligand>
        <name>a divalent metal cation</name>
        <dbReference type="ChEBI" id="CHEBI:60240"/>
        <label>1</label>
    </ligand>
</feature>
<proteinExistence type="inferred from homology"/>
<dbReference type="EMBL" id="GBHO01012913">
    <property type="protein sequence ID" value="JAG30691.1"/>
    <property type="molecule type" value="Transcribed_RNA"/>
</dbReference>
<dbReference type="AlphaFoldDB" id="A0A0A9YGC8"/>
<sequence>MNIVHVYGRHFAQIRNLIHNSVRYSSQTWKEFSQCRPISSNLKMSGEVEGLSLPEVIEQLEKLADIRSAEGWDNVGLLVEPYTQTRVKSVLLTNDLTENVLEEAVSGRFSMIVSYHPPVFSAMKRITGETWKERIVACCLENRIAVYSPHTSWDAASGGVTDWLAGAFEGHFDPNSVSTIIKPKESPETEKATNGHAPPSSSATPSVPTTVGMGRVLPIATTSPPLTLAKCVELVKRRTGLMHVRLATACGRSADSPVTAIALVPGSGGSLLKTLLESSSTGTSPIDLFVTGEMFHHDILDAVHRGVSVILTNHSDSERGFLKVAAGRLRLGLGERVRIAISSTDRDPLRTV</sequence>
<dbReference type="Pfam" id="PF01784">
    <property type="entry name" value="DUF34_NIF3"/>
    <property type="match status" value="1"/>
</dbReference>
<dbReference type="EMBL" id="GDHC01006267">
    <property type="protein sequence ID" value="JAQ12362.1"/>
    <property type="molecule type" value="Transcribed_RNA"/>
</dbReference>
<dbReference type="SUPFAM" id="SSF102705">
    <property type="entry name" value="NIF3 (NGG1p interacting factor 3)-like"/>
    <property type="match status" value="1"/>
</dbReference>
<reference evidence="6" key="3">
    <citation type="journal article" date="2016" name="Gigascience">
        <title>De novo construction of an expanded transcriptome assembly for the western tarnished plant bug, Lygus hesperus.</title>
        <authorList>
            <person name="Tassone E.E."/>
            <person name="Geib S.M."/>
            <person name="Hall B."/>
            <person name="Fabrick J.A."/>
            <person name="Brent C.S."/>
            <person name="Hull J.J."/>
        </authorList>
    </citation>
    <scope>NUCLEOTIDE SEQUENCE</scope>
</reference>
<feature type="compositionally biased region" description="Low complexity" evidence="4">
    <location>
        <begin position="197"/>
        <end position="208"/>
    </location>
</feature>
<dbReference type="PANTHER" id="PTHR13799">
    <property type="entry name" value="NGG1 INTERACTING FACTOR 3"/>
    <property type="match status" value="1"/>
</dbReference>
<evidence type="ECO:0000256" key="4">
    <source>
        <dbReference type="SAM" id="MobiDB-lite"/>
    </source>
</evidence>
<feature type="binding site" evidence="3">
    <location>
        <position position="116"/>
    </location>
    <ligand>
        <name>a divalent metal cation</name>
        <dbReference type="ChEBI" id="CHEBI:60240"/>
        <label>1</label>
    </ligand>
</feature>
<evidence type="ECO:0000256" key="3">
    <source>
        <dbReference type="PIRSR" id="PIRSR602678-1"/>
    </source>
</evidence>
<feature type="binding site" evidence="3">
    <location>
        <position position="154"/>
    </location>
    <ligand>
        <name>a divalent metal cation</name>
        <dbReference type="ChEBI" id="CHEBI:60240"/>
        <label>1</label>
    </ligand>
</feature>
<dbReference type="Gene3D" id="3.40.1390.30">
    <property type="entry name" value="NIF3 (NGG1p interacting factor 3)-like"/>
    <property type="match status" value="1"/>
</dbReference>
<accession>A0A0A9YGC8</accession>
<feature type="compositionally biased region" description="Basic and acidic residues" evidence="4">
    <location>
        <begin position="182"/>
        <end position="193"/>
    </location>
</feature>
<evidence type="ECO:0000256" key="2">
    <source>
        <dbReference type="ARBA" id="ARBA00019069"/>
    </source>
</evidence>
<evidence type="ECO:0000313" key="7">
    <source>
        <dbReference type="EMBL" id="JAQ18231.1"/>
    </source>
</evidence>
<dbReference type="EMBL" id="GDHC01000398">
    <property type="protein sequence ID" value="JAQ18231.1"/>
    <property type="molecule type" value="Transcribed_RNA"/>
</dbReference>
<keyword evidence="3" id="KW-0479">Metal-binding</keyword>
<protein>
    <recommendedName>
        <fullName evidence="2">NIF3-like protein 1</fullName>
    </recommendedName>
</protein>
<evidence type="ECO:0000313" key="6">
    <source>
        <dbReference type="EMBL" id="JAQ12362.1"/>
    </source>
</evidence>
<dbReference type="NCBIfam" id="TIGR00486">
    <property type="entry name" value="YbgI_SA1388"/>
    <property type="match status" value="1"/>
</dbReference>
<evidence type="ECO:0000256" key="1">
    <source>
        <dbReference type="ARBA" id="ARBA00006964"/>
    </source>
</evidence>
<comment type="similarity">
    <text evidence="1">Belongs to the GTP cyclohydrolase I type 2/NIF3 family.</text>
</comment>
<gene>
    <name evidence="6" type="primary">36A_1</name>
    <name evidence="7" type="synonym">36A_0</name>
    <name evidence="6" type="synonym">anon-35F</name>
    <name evidence="5" type="ORF">CM83_43021</name>
    <name evidence="7" type="ORF">g.49369</name>
    <name evidence="6" type="ORF">g.49371</name>
</gene>
<dbReference type="GO" id="GO:0046872">
    <property type="term" value="F:metal ion binding"/>
    <property type="evidence" value="ECO:0007669"/>
    <property type="project" value="UniProtKB-KW"/>
</dbReference>
<reference evidence="5" key="1">
    <citation type="journal article" date="2014" name="PLoS ONE">
        <title>Transcriptome-Based Identification of ABC Transporters in the Western Tarnished Plant Bug Lygus hesperus.</title>
        <authorList>
            <person name="Hull J.J."/>
            <person name="Chaney K."/>
            <person name="Geib S.M."/>
            <person name="Fabrick J.A."/>
            <person name="Brent C.S."/>
            <person name="Walsh D."/>
            <person name="Lavine L.C."/>
        </authorList>
    </citation>
    <scope>NUCLEOTIDE SEQUENCE</scope>
</reference>
<dbReference type="GO" id="GO:0005739">
    <property type="term" value="C:mitochondrion"/>
    <property type="evidence" value="ECO:0007669"/>
    <property type="project" value="TreeGrafter"/>
</dbReference>
<dbReference type="PANTHER" id="PTHR13799:SF13">
    <property type="entry name" value="NIF3-LIKE PROTEIN 1"/>
    <property type="match status" value="1"/>
</dbReference>
<feature type="region of interest" description="Disordered" evidence="4">
    <location>
        <begin position="180"/>
        <end position="208"/>
    </location>
</feature>
<dbReference type="InterPro" id="IPR036069">
    <property type="entry name" value="DUF34/NIF3_sf"/>
</dbReference>
<organism evidence="5">
    <name type="scientific">Lygus hesperus</name>
    <name type="common">Western plant bug</name>
    <dbReference type="NCBI Taxonomy" id="30085"/>
    <lineage>
        <taxon>Eukaryota</taxon>
        <taxon>Metazoa</taxon>
        <taxon>Ecdysozoa</taxon>
        <taxon>Arthropoda</taxon>
        <taxon>Hexapoda</taxon>
        <taxon>Insecta</taxon>
        <taxon>Pterygota</taxon>
        <taxon>Neoptera</taxon>
        <taxon>Paraneoptera</taxon>
        <taxon>Hemiptera</taxon>
        <taxon>Heteroptera</taxon>
        <taxon>Panheteroptera</taxon>
        <taxon>Cimicomorpha</taxon>
        <taxon>Miridae</taxon>
        <taxon>Mirini</taxon>
        <taxon>Lygus</taxon>
    </lineage>
</organism>
<reference evidence="5" key="2">
    <citation type="submission" date="2014-07" db="EMBL/GenBank/DDBJ databases">
        <authorList>
            <person name="Hull J."/>
        </authorList>
    </citation>
    <scope>NUCLEOTIDE SEQUENCE</scope>
</reference>
<evidence type="ECO:0000313" key="5">
    <source>
        <dbReference type="EMBL" id="JAG30691.1"/>
    </source>
</evidence>